<keyword evidence="5" id="KW-0539">Nucleus</keyword>
<dbReference type="Pfam" id="PF05699">
    <property type="entry name" value="Dimer_Tnp_hAT"/>
    <property type="match status" value="1"/>
</dbReference>
<dbReference type="InterPro" id="IPR012337">
    <property type="entry name" value="RNaseH-like_sf"/>
</dbReference>
<gene>
    <name evidence="8" type="ORF">H4Q32_026836</name>
</gene>
<evidence type="ECO:0000256" key="2">
    <source>
        <dbReference type="ARBA" id="ARBA00022723"/>
    </source>
</evidence>
<reference evidence="8 9" key="1">
    <citation type="submission" date="2022-01" db="EMBL/GenBank/DDBJ databases">
        <title>A high-quality chromosome-level genome assembly of rohu carp, Labeo rohita.</title>
        <authorList>
            <person name="Arick M.A. II"/>
            <person name="Hsu C.-Y."/>
            <person name="Magbanua Z."/>
            <person name="Pechanova O."/>
            <person name="Grover C."/>
            <person name="Miller E."/>
            <person name="Thrash A."/>
            <person name="Ezzel L."/>
            <person name="Alam S."/>
            <person name="Benzie J."/>
            <person name="Hamilton M."/>
            <person name="Karsi A."/>
            <person name="Lawrence M.L."/>
            <person name="Peterson D.G."/>
        </authorList>
    </citation>
    <scope>NUCLEOTIDE SEQUENCE [LARGE SCALE GENOMIC DNA]</scope>
    <source>
        <strain evidence="9">BAU-BD-2019</strain>
        <tissue evidence="8">Blood</tissue>
    </source>
</reference>
<dbReference type="SUPFAM" id="SSF53098">
    <property type="entry name" value="Ribonuclease H-like"/>
    <property type="match status" value="1"/>
</dbReference>
<keyword evidence="3" id="KW-0863">Zinc-finger</keyword>
<evidence type="ECO:0000256" key="5">
    <source>
        <dbReference type="ARBA" id="ARBA00023242"/>
    </source>
</evidence>
<evidence type="ECO:0000313" key="8">
    <source>
        <dbReference type="EMBL" id="KAI2645052.1"/>
    </source>
</evidence>
<keyword evidence="9" id="KW-1185">Reference proteome</keyword>
<name>A0ABQ8L305_LABRO</name>
<feature type="compositionally biased region" description="Basic and acidic residues" evidence="6">
    <location>
        <begin position="8"/>
        <end position="19"/>
    </location>
</feature>
<evidence type="ECO:0000256" key="3">
    <source>
        <dbReference type="ARBA" id="ARBA00022771"/>
    </source>
</evidence>
<evidence type="ECO:0000313" key="9">
    <source>
        <dbReference type="Proteomes" id="UP000830375"/>
    </source>
</evidence>
<feature type="domain" description="HAT C-terminal dimerisation" evidence="7">
    <location>
        <begin position="70"/>
        <end position="136"/>
    </location>
</feature>
<protein>
    <submittedName>
        <fullName evidence="8">E3 SUMO-protein ligase ZBED1</fullName>
    </submittedName>
</protein>
<sequence>MTHTHQLAMRDTDRARTVKNDLPPDNPTHWNSTFYLMILLAQRRALGAYGSEFEVPASFSTFSNRNAAVNAYLSEPTISRSESPLQFWKTNMSRFLALAQAAHKYLSAPCTSVDREGLFSAASNVIDEKRNRLTGTSHKIRIL</sequence>
<keyword evidence="2" id="KW-0479">Metal-binding</keyword>
<keyword evidence="4" id="KW-0862">Zinc</keyword>
<evidence type="ECO:0000256" key="1">
    <source>
        <dbReference type="ARBA" id="ARBA00004123"/>
    </source>
</evidence>
<comment type="subcellular location">
    <subcellularLocation>
        <location evidence="1">Nucleus</location>
    </subcellularLocation>
</comment>
<dbReference type="InterPro" id="IPR008906">
    <property type="entry name" value="HATC_C_dom"/>
</dbReference>
<evidence type="ECO:0000256" key="4">
    <source>
        <dbReference type="ARBA" id="ARBA00022833"/>
    </source>
</evidence>
<keyword evidence="8" id="KW-0436">Ligase</keyword>
<dbReference type="PANTHER" id="PTHR46481">
    <property type="entry name" value="ZINC FINGER BED DOMAIN-CONTAINING PROTEIN 4"/>
    <property type="match status" value="1"/>
</dbReference>
<organism evidence="8 9">
    <name type="scientific">Labeo rohita</name>
    <name type="common">Indian major carp</name>
    <name type="synonym">Cyprinus rohita</name>
    <dbReference type="NCBI Taxonomy" id="84645"/>
    <lineage>
        <taxon>Eukaryota</taxon>
        <taxon>Metazoa</taxon>
        <taxon>Chordata</taxon>
        <taxon>Craniata</taxon>
        <taxon>Vertebrata</taxon>
        <taxon>Euteleostomi</taxon>
        <taxon>Actinopterygii</taxon>
        <taxon>Neopterygii</taxon>
        <taxon>Teleostei</taxon>
        <taxon>Ostariophysi</taxon>
        <taxon>Cypriniformes</taxon>
        <taxon>Cyprinidae</taxon>
        <taxon>Labeoninae</taxon>
        <taxon>Labeonini</taxon>
        <taxon>Labeo</taxon>
    </lineage>
</organism>
<dbReference type="GO" id="GO:0016874">
    <property type="term" value="F:ligase activity"/>
    <property type="evidence" value="ECO:0007669"/>
    <property type="project" value="UniProtKB-KW"/>
</dbReference>
<dbReference type="EMBL" id="JACTAM010002347">
    <property type="protein sequence ID" value="KAI2645052.1"/>
    <property type="molecule type" value="Genomic_DNA"/>
</dbReference>
<dbReference type="Proteomes" id="UP000830375">
    <property type="component" value="Unassembled WGS sequence"/>
</dbReference>
<proteinExistence type="predicted"/>
<evidence type="ECO:0000259" key="7">
    <source>
        <dbReference type="Pfam" id="PF05699"/>
    </source>
</evidence>
<accession>A0ABQ8L305</accession>
<evidence type="ECO:0000256" key="6">
    <source>
        <dbReference type="SAM" id="MobiDB-lite"/>
    </source>
</evidence>
<feature type="region of interest" description="Disordered" evidence="6">
    <location>
        <begin position="1"/>
        <end position="23"/>
    </location>
</feature>
<dbReference type="InterPro" id="IPR052035">
    <property type="entry name" value="ZnF_BED_domain_contain"/>
</dbReference>
<comment type="caution">
    <text evidence="8">The sequence shown here is derived from an EMBL/GenBank/DDBJ whole genome shotgun (WGS) entry which is preliminary data.</text>
</comment>
<dbReference type="PANTHER" id="PTHR46481:SF10">
    <property type="entry name" value="ZINC FINGER BED DOMAIN-CONTAINING PROTEIN 39"/>
    <property type="match status" value="1"/>
</dbReference>